<evidence type="ECO:0000256" key="3">
    <source>
        <dbReference type="ARBA" id="ARBA00023125"/>
    </source>
</evidence>
<dbReference type="SUPFAM" id="SSF53850">
    <property type="entry name" value="Periplasmic binding protein-like II"/>
    <property type="match status" value="1"/>
</dbReference>
<keyword evidence="7" id="KW-1185">Reference proteome</keyword>
<proteinExistence type="inferred from homology"/>
<reference evidence="6 7" key="1">
    <citation type="submission" date="2018-09" db="EMBL/GenBank/DDBJ databases">
        <title>YIM 75507 draft genome.</title>
        <authorList>
            <person name="Tang S."/>
            <person name="Feng Y."/>
        </authorList>
    </citation>
    <scope>NUCLEOTIDE SEQUENCE [LARGE SCALE GENOMIC DNA]</scope>
    <source>
        <strain evidence="6 7">YIM 75507</strain>
    </source>
</reference>
<dbReference type="AlphaFoldDB" id="A0A3A4AVA5"/>
<evidence type="ECO:0000256" key="4">
    <source>
        <dbReference type="ARBA" id="ARBA00023163"/>
    </source>
</evidence>
<dbReference type="InterPro" id="IPR036390">
    <property type="entry name" value="WH_DNA-bd_sf"/>
</dbReference>
<dbReference type="EMBL" id="QZEY01000003">
    <property type="protein sequence ID" value="RJL33545.1"/>
    <property type="molecule type" value="Genomic_DNA"/>
</dbReference>
<evidence type="ECO:0000256" key="2">
    <source>
        <dbReference type="ARBA" id="ARBA00023015"/>
    </source>
</evidence>
<dbReference type="Proteomes" id="UP000265768">
    <property type="component" value="Unassembled WGS sequence"/>
</dbReference>
<feature type="domain" description="HTH lysR-type" evidence="5">
    <location>
        <begin position="1"/>
        <end position="53"/>
    </location>
</feature>
<dbReference type="InterPro" id="IPR000847">
    <property type="entry name" value="LysR_HTH_N"/>
</dbReference>
<name>A0A3A4AVA5_9ACTN</name>
<dbReference type="OrthoDB" id="4131546at2"/>
<accession>A0A3A4AVA5</accession>
<dbReference type="Gene3D" id="1.10.10.10">
    <property type="entry name" value="Winged helix-like DNA-binding domain superfamily/Winged helix DNA-binding domain"/>
    <property type="match status" value="1"/>
</dbReference>
<dbReference type="PANTHER" id="PTHR30346:SF29">
    <property type="entry name" value="LYSR SUBSTRATE-BINDING"/>
    <property type="match status" value="1"/>
</dbReference>
<organism evidence="6 7">
    <name type="scientific">Bailinhaonella thermotolerans</name>
    <dbReference type="NCBI Taxonomy" id="1070861"/>
    <lineage>
        <taxon>Bacteria</taxon>
        <taxon>Bacillati</taxon>
        <taxon>Actinomycetota</taxon>
        <taxon>Actinomycetes</taxon>
        <taxon>Streptosporangiales</taxon>
        <taxon>Streptosporangiaceae</taxon>
        <taxon>Bailinhaonella</taxon>
    </lineage>
</organism>
<dbReference type="InterPro" id="IPR036388">
    <property type="entry name" value="WH-like_DNA-bd_sf"/>
</dbReference>
<dbReference type="PROSITE" id="PS50931">
    <property type="entry name" value="HTH_LYSR"/>
    <property type="match status" value="1"/>
</dbReference>
<dbReference type="Gene3D" id="3.40.190.10">
    <property type="entry name" value="Periplasmic binding protein-like II"/>
    <property type="match status" value="2"/>
</dbReference>
<comment type="caution">
    <text evidence="6">The sequence shown here is derived from an EMBL/GenBank/DDBJ whole genome shotgun (WGS) entry which is preliminary data.</text>
</comment>
<dbReference type="InterPro" id="IPR005119">
    <property type="entry name" value="LysR_subst-bd"/>
</dbReference>
<dbReference type="Pfam" id="PF00126">
    <property type="entry name" value="HTH_1"/>
    <property type="match status" value="1"/>
</dbReference>
<evidence type="ECO:0000313" key="6">
    <source>
        <dbReference type="EMBL" id="RJL33545.1"/>
    </source>
</evidence>
<evidence type="ECO:0000313" key="7">
    <source>
        <dbReference type="Proteomes" id="UP000265768"/>
    </source>
</evidence>
<comment type="similarity">
    <text evidence="1">Belongs to the LysR transcriptional regulatory family.</text>
</comment>
<evidence type="ECO:0000259" key="5">
    <source>
        <dbReference type="PROSITE" id="PS50931"/>
    </source>
</evidence>
<sequence>MQVLNAVVSKGSVTAAAAALGFTPSAVSQQVAALERQAGVALLERVGRGVRPTAAGLLVARHAAAIDEEVARAEAGLDDLRAGRSGRVSLRYFSTAGAALVAPAVARFRRAHPGVHVDLELGEAGDPLGAVARGQADLALVVRDGEEAVPGVRLTHLLDDPYLAVLPAGHPLAEGAAPGLADLAGEAWIGCARPGPCADALLESCAAAGFRPEFAVESEDYATAQAFAAAGLGVAVIPALALAAPQPGVVVRRLREGEPVRAIHAATRETPNDRPALTALVHTLQATAATLS</sequence>
<keyword evidence="2" id="KW-0805">Transcription regulation</keyword>
<dbReference type="GO" id="GO:0032993">
    <property type="term" value="C:protein-DNA complex"/>
    <property type="evidence" value="ECO:0007669"/>
    <property type="project" value="TreeGrafter"/>
</dbReference>
<dbReference type="SUPFAM" id="SSF46785">
    <property type="entry name" value="Winged helix' DNA-binding domain"/>
    <property type="match status" value="1"/>
</dbReference>
<dbReference type="CDD" id="cd08423">
    <property type="entry name" value="PBP2_LTTR_like_6"/>
    <property type="match status" value="1"/>
</dbReference>
<evidence type="ECO:0000256" key="1">
    <source>
        <dbReference type="ARBA" id="ARBA00009437"/>
    </source>
</evidence>
<dbReference type="GO" id="GO:0003700">
    <property type="term" value="F:DNA-binding transcription factor activity"/>
    <property type="evidence" value="ECO:0007669"/>
    <property type="project" value="InterPro"/>
</dbReference>
<dbReference type="GO" id="GO:0003677">
    <property type="term" value="F:DNA binding"/>
    <property type="evidence" value="ECO:0007669"/>
    <property type="project" value="UniProtKB-KW"/>
</dbReference>
<dbReference type="Pfam" id="PF03466">
    <property type="entry name" value="LysR_substrate"/>
    <property type="match status" value="1"/>
</dbReference>
<gene>
    <name evidence="6" type="ORF">D5H75_12335</name>
</gene>
<keyword evidence="3" id="KW-0238">DNA-binding</keyword>
<dbReference type="PANTHER" id="PTHR30346">
    <property type="entry name" value="TRANSCRIPTIONAL DUAL REGULATOR HCAR-RELATED"/>
    <property type="match status" value="1"/>
</dbReference>
<keyword evidence="4" id="KW-0804">Transcription</keyword>
<protein>
    <submittedName>
        <fullName evidence="6">LysR family transcriptional regulator</fullName>
    </submittedName>
</protein>